<evidence type="ECO:0000313" key="2">
    <source>
        <dbReference type="EMBL" id="PWK82703.1"/>
    </source>
</evidence>
<gene>
    <name evidence="2" type="ORF">B0H50_1613</name>
    <name evidence="1" type="ORF">B0H50_1702</name>
</gene>
<sequence>MNETIALSNALQQVLLSWRNQAGSTQDAVA</sequence>
<comment type="caution">
    <text evidence="1">The sequence shown here is derived from an EMBL/GenBank/DDBJ whole genome shotgun (WGS) entry which is preliminary data.</text>
</comment>
<proteinExistence type="predicted"/>
<dbReference type="EMBL" id="QGHD01000061">
    <property type="protein sequence ID" value="PWK82703.1"/>
    <property type="molecule type" value="Genomic_DNA"/>
</dbReference>
<evidence type="ECO:0008006" key="4">
    <source>
        <dbReference type="Google" id="ProtNLM"/>
    </source>
</evidence>
<keyword evidence="3" id="KW-1185">Reference proteome</keyword>
<organism evidence="1 3">
    <name type="scientific">Hallerella porci</name>
    <dbReference type="NCBI Taxonomy" id="1945871"/>
    <lineage>
        <taxon>Bacteria</taxon>
        <taxon>Pseudomonadati</taxon>
        <taxon>Fibrobacterota</taxon>
        <taxon>Fibrobacteria</taxon>
        <taxon>Fibrobacterales</taxon>
        <taxon>Fibrobacteraceae</taxon>
        <taxon>Hallerella</taxon>
    </lineage>
</organism>
<dbReference type="EMBL" id="QGHD01000070">
    <property type="protein sequence ID" value="PWK81378.1"/>
    <property type="molecule type" value="Genomic_DNA"/>
</dbReference>
<evidence type="ECO:0000313" key="1">
    <source>
        <dbReference type="EMBL" id="PWK81378.1"/>
    </source>
</evidence>
<protein>
    <recommendedName>
        <fullName evidence="4">Transcriptional regulator</fullName>
    </recommendedName>
</protein>
<name>A0ABX5LH03_9BACT</name>
<dbReference type="Proteomes" id="UP000245523">
    <property type="component" value="Unassembled WGS sequence"/>
</dbReference>
<feature type="non-terminal residue" evidence="1">
    <location>
        <position position="30"/>
    </location>
</feature>
<accession>A0ABX5LH03</accession>
<reference evidence="1 3" key="1">
    <citation type="submission" date="2018-05" db="EMBL/GenBank/DDBJ databases">
        <title>Animal gut microbial communities from fecal samples from Wisconsin, USA.</title>
        <authorList>
            <person name="Neumann A."/>
        </authorList>
    </citation>
    <scope>NUCLEOTIDE SEQUENCE [LARGE SCALE GENOMIC DNA]</scope>
    <source>
        <strain evidence="1 3">UWS4</strain>
    </source>
</reference>
<evidence type="ECO:0000313" key="3">
    <source>
        <dbReference type="Proteomes" id="UP000245523"/>
    </source>
</evidence>